<protein>
    <recommendedName>
        <fullName evidence="2">Arrestin C-terminal-like domain-containing protein</fullName>
    </recommendedName>
</protein>
<proteinExistence type="predicted"/>
<feature type="region of interest" description="Disordered" evidence="1">
    <location>
        <begin position="39"/>
        <end position="112"/>
    </location>
</feature>
<dbReference type="AlphaFoldDB" id="A0A3N4JS45"/>
<dbReference type="OrthoDB" id="298939at2759"/>
<dbReference type="Proteomes" id="UP000276215">
    <property type="component" value="Unassembled WGS sequence"/>
</dbReference>
<dbReference type="Gene3D" id="2.60.40.640">
    <property type="match status" value="1"/>
</dbReference>
<reference evidence="3 4" key="1">
    <citation type="journal article" date="2018" name="Nat. Ecol. Evol.">
        <title>Pezizomycetes genomes reveal the molecular basis of ectomycorrhizal truffle lifestyle.</title>
        <authorList>
            <person name="Murat C."/>
            <person name="Payen T."/>
            <person name="Noel B."/>
            <person name="Kuo A."/>
            <person name="Morin E."/>
            <person name="Chen J."/>
            <person name="Kohler A."/>
            <person name="Krizsan K."/>
            <person name="Balestrini R."/>
            <person name="Da Silva C."/>
            <person name="Montanini B."/>
            <person name="Hainaut M."/>
            <person name="Levati E."/>
            <person name="Barry K.W."/>
            <person name="Belfiori B."/>
            <person name="Cichocki N."/>
            <person name="Clum A."/>
            <person name="Dockter R.B."/>
            <person name="Fauchery L."/>
            <person name="Guy J."/>
            <person name="Iotti M."/>
            <person name="Le Tacon F."/>
            <person name="Lindquist E.A."/>
            <person name="Lipzen A."/>
            <person name="Malagnac F."/>
            <person name="Mello A."/>
            <person name="Molinier V."/>
            <person name="Miyauchi S."/>
            <person name="Poulain J."/>
            <person name="Riccioni C."/>
            <person name="Rubini A."/>
            <person name="Sitrit Y."/>
            <person name="Splivallo R."/>
            <person name="Traeger S."/>
            <person name="Wang M."/>
            <person name="Zifcakova L."/>
            <person name="Wipf D."/>
            <person name="Zambonelli A."/>
            <person name="Paolocci F."/>
            <person name="Nowrousian M."/>
            <person name="Ottonello S."/>
            <person name="Baldrian P."/>
            <person name="Spatafora J.W."/>
            <person name="Henrissat B."/>
            <person name="Nagy L.G."/>
            <person name="Aury J.M."/>
            <person name="Wincker P."/>
            <person name="Grigoriev I.V."/>
            <person name="Bonfante P."/>
            <person name="Martin F.M."/>
        </authorList>
    </citation>
    <scope>NUCLEOTIDE SEQUENCE [LARGE SCALE GENOMIC DNA]</scope>
    <source>
        <strain evidence="3 4">120613-1</strain>
    </source>
</reference>
<feature type="domain" description="Arrestin C-terminal-like" evidence="2">
    <location>
        <begin position="307"/>
        <end position="453"/>
    </location>
</feature>
<dbReference type="InterPro" id="IPR014756">
    <property type="entry name" value="Ig_E-set"/>
</dbReference>
<dbReference type="EMBL" id="ML120385">
    <property type="protein sequence ID" value="RPA99671.1"/>
    <property type="molecule type" value="Genomic_DNA"/>
</dbReference>
<dbReference type="SMART" id="SM01017">
    <property type="entry name" value="Arrestin_C"/>
    <property type="match status" value="1"/>
</dbReference>
<keyword evidence="4" id="KW-1185">Reference proteome</keyword>
<organism evidence="3 4">
    <name type="scientific">Choiromyces venosus 120613-1</name>
    <dbReference type="NCBI Taxonomy" id="1336337"/>
    <lineage>
        <taxon>Eukaryota</taxon>
        <taxon>Fungi</taxon>
        <taxon>Dikarya</taxon>
        <taxon>Ascomycota</taxon>
        <taxon>Pezizomycotina</taxon>
        <taxon>Pezizomycetes</taxon>
        <taxon>Pezizales</taxon>
        <taxon>Tuberaceae</taxon>
        <taxon>Choiromyces</taxon>
    </lineage>
</organism>
<sequence length="490" mass="54999">GHRASFGHAMSTGFDYLIGVPNLDDTFNRRAFPLEDIKETSERVSSRSETPQNILDHSPTPNLNFRPSTQVVARTGAGRSSRGRSSRGDTTRNRAKQRQPNHGLGTSEEPGRLAKTFVRPMPPHELLEHPVTFNSRITMHIAVMSPLYVGGARVDGRLNIHIHGTRLDDIRMGRVGIDLVGIEGMRKVVFMSVTSELVDEDHPPPASILHPMGENQTISRKVKPSRLFLLFRLNLPLNVGPGPFHSVRARIRYVIHGTIMATINGIKTIIRCSRDIRVISALDPEKTLLPLEVPLLATEEHALRWGGHNTLKVTAGLFRAVWISGTAAYVDVSIINNTRRRVHKIRLKLKRHMLAYKRLCVALAENKSVGHLRVPDWTERKTLAHSKLNIRTRWKGVHGNQFDVVTREIDIPRNQSTVKTGRFLQVKYFVDIAVCTCSTVGVQLPLTIIHINPPDIMPNHLPQVSSAFSEHLGKKSEYLIAGREFFAPRQ</sequence>
<name>A0A3N4JS45_9PEZI</name>
<dbReference type="Pfam" id="PF02752">
    <property type="entry name" value="Arrestin_C"/>
    <property type="match status" value="1"/>
</dbReference>
<dbReference type="InterPro" id="IPR014752">
    <property type="entry name" value="Arrestin-like_C"/>
</dbReference>
<evidence type="ECO:0000259" key="2">
    <source>
        <dbReference type="SMART" id="SM01017"/>
    </source>
</evidence>
<dbReference type="InterPro" id="IPR011022">
    <property type="entry name" value="Arrestin_C-like"/>
</dbReference>
<accession>A0A3N4JS45</accession>
<evidence type="ECO:0000313" key="4">
    <source>
        <dbReference type="Proteomes" id="UP000276215"/>
    </source>
</evidence>
<feature type="compositionally biased region" description="Polar residues" evidence="1">
    <location>
        <begin position="51"/>
        <end position="72"/>
    </location>
</feature>
<dbReference type="SUPFAM" id="SSF81296">
    <property type="entry name" value="E set domains"/>
    <property type="match status" value="1"/>
</dbReference>
<evidence type="ECO:0000256" key="1">
    <source>
        <dbReference type="SAM" id="MobiDB-lite"/>
    </source>
</evidence>
<feature type="non-terminal residue" evidence="3">
    <location>
        <position position="1"/>
    </location>
</feature>
<gene>
    <name evidence="3" type="ORF">L873DRAFT_1628970</name>
</gene>
<dbReference type="STRING" id="1336337.A0A3N4JS45"/>
<evidence type="ECO:0000313" key="3">
    <source>
        <dbReference type="EMBL" id="RPA99671.1"/>
    </source>
</evidence>
<feature type="non-terminal residue" evidence="3">
    <location>
        <position position="490"/>
    </location>
</feature>